<dbReference type="Pfam" id="PF00188">
    <property type="entry name" value="CAP"/>
    <property type="match status" value="1"/>
</dbReference>
<dbReference type="EMBL" id="SMZT01000001">
    <property type="protein sequence ID" value="TDL46677.1"/>
    <property type="molecule type" value="Genomic_DNA"/>
</dbReference>
<dbReference type="Proteomes" id="UP000295163">
    <property type="component" value="Unassembled WGS sequence"/>
</dbReference>
<feature type="chain" id="PRO_5020701787" description="SCP domain-containing protein" evidence="2">
    <location>
        <begin position="27"/>
        <end position="427"/>
    </location>
</feature>
<dbReference type="InterPro" id="IPR035940">
    <property type="entry name" value="CAP_sf"/>
</dbReference>
<evidence type="ECO:0000313" key="5">
    <source>
        <dbReference type="Proteomes" id="UP000295163"/>
    </source>
</evidence>
<evidence type="ECO:0000256" key="2">
    <source>
        <dbReference type="SAM" id="SignalP"/>
    </source>
</evidence>
<dbReference type="AlphaFoldDB" id="A0A4R5YTH3"/>
<protein>
    <recommendedName>
        <fullName evidence="3">SCP domain-containing protein</fullName>
    </recommendedName>
</protein>
<feature type="compositionally biased region" description="Low complexity" evidence="1">
    <location>
        <begin position="57"/>
        <end position="84"/>
    </location>
</feature>
<feature type="signal peptide" evidence="2">
    <location>
        <begin position="1"/>
        <end position="26"/>
    </location>
</feature>
<evidence type="ECO:0000313" key="4">
    <source>
        <dbReference type="EMBL" id="TDL46677.1"/>
    </source>
</evidence>
<dbReference type="GeneID" id="64346028"/>
<gene>
    <name evidence="4" type="ORF">E2R59_01290</name>
</gene>
<evidence type="ECO:0000259" key="3">
    <source>
        <dbReference type="Pfam" id="PF00188"/>
    </source>
</evidence>
<name>A0A4R5YTH3_KOCRO</name>
<dbReference type="Gene3D" id="3.40.33.10">
    <property type="entry name" value="CAP"/>
    <property type="match status" value="1"/>
</dbReference>
<dbReference type="InterPro" id="IPR013207">
    <property type="entry name" value="LGFP"/>
</dbReference>
<organism evidence="4 5">
    <name type="scientific">Kocuria rosea</name>
    <name type="common">Deinococcus erythromyxa</name>
    <name type="synonym">Micrococcus rubens</name>
    <dbReference type="NCBI Taxonomy" id="1275"/>
    <lineage>
        <taxon>Bacteria</taxon>
        <taxon>Bacillati</taxon>
        <taxon>Actinomycetota</taxon>
        <taxon>Actinomycetes</taxon>
        <taxon>Micrococcales</taxon>
        <taxon>Micrococcaceae</taxon>
        <taxon>Kocuria</taxon>
    </lineage>
</organism>
<sequence length="427" mass="44430">MNLARTALVVSTTFALLLGGVPAALAAPTPPAELSGPAEPAGTVGAPAVSLHGGSGADAAPAGAPAPAAAEDPAAGGLAGAASAGAHPTTVEDITEAFKIVNDHRGQARRAPLVYNTALSRNAQQWAETMAGARKESRNPDPWAGAPAGGIRMDQYYGKGVFTGPFEGVEAVEALAHYLLDFFPRNGTDQFARDLTHLGIGVSHVATSGSGGSGWETYLTIYYYAYPAGQAVPGTVASPAQGFVPPVTAPPVTAPSYAVRGAIGTKYHRLGGAAVLGEPTMNERGGLIEGGVYQQFRKGTRTTTVYWAPGYGAMAVKNYGSIGGRWVAAGREHHFGLPVTDERPATGGAYQVFRRDGRSTMLLWSPGTGSRAVKQYGAIGRAWKAAGSERGWGFPVTDEYRYGAEVRQRFSKGVTVHYAVGRTWVTR</sequence>
<dbReference type="InterPro" id="IPR014044">
    <property type="entry name" value="CAP_dom"/>
</dbReference>
<proteinExistence type="predicted"/>
<dbReference type="RefSeq" id="WP_133408944.1">
    <property type="nucleotide sequence ID" value="NZ_SMZT01000001.1"/>
</dbReference>
<feature type="region of interest" description="Disordered" evidence="1">
    <location>
        <begin position="30"/>
        <end position="84"/>
    </location>
</feature>
<evidence type="ECO:0000256" key="1">
    <source>
        <dbReference type="SAM" id="MobiDB-lite"/>
    </source>
</evidence>
<accession>A0A4R5YTH3</accession>
<dbReference type="SUPFAM" id="SSF55797">
    <property type="entry name" value="PR-1-like"/>
    <property type="match status" value="1"/>
</dbReference>
<dbReference type="Pfam" id="PF08310">
    <property type="entry name" value="LGFP"/>
    <property type="match status" value="2"/>
</dbReference>
<reference evidence="4 5" key="1">
    <citation type="submission" date="2019-03" db="EMBL/GenBank/DDBJ databases">
        <title>Genome Sequencing and Assembly of Various Microbes Isolated from Partially Reclaimed Soil and Acid Mine Drainage (AMD) Site.</title>
        <authorList>
            <person name="Steinbock B."/>
            <person name="Bechtold R."/>
            <person name="Sevigny J.L."/>
            <person name="Thomas D."/>
            <person name="Cuthill L.R."/>
            <person name="Aveiro Johannsen E.J."/>
            <person name="Thomas K."/>
            <person name="Ghosh A."/>
        </authorList>
    </citation>
    <scope>NUCLEOTIDE SEQUENCE [LARGE SCALE GENOMIC DNA]</scope>
    <source>
        <strain evidence="4 5">S-A3</strain>
    </source>
</reference>
<keyword evidence="2" id="KW-0732">Signal</keyword>
<comment type="caution">
    <text evidence="4">The sequence shown here is derived from an EMBL/GenBank/DDBJ whole genome shotgun (WGS) entry which is preliminary data.</text>
</comment>
<feature type="domain" description="SCP" evidence="3">
    <location>
        <begin position="100"/>
        <end position="206"/>
    </location>
</feature>